<dbReference type="Proteomes" id="UP000076947">
    <property type="component" value="Unassembled WGS sequence"/>
</dbReference>
<dbReference type="Pfam" id="PF00005">
    <property type="entry name" value="ABC_tran"/>
    <property type="match status" value="1"/>
</dbReference>
<comment type="similarity">
    <text evidence="1">Belongs to the ABC transporter superfamily.</text>
</comment>
<evidence type="ECO:0000313" key="7">
    <source>
        <dbReference type="Proteomes" id="UP000076947"/>
    </source>
</evidence>
<organism evidence="6 7">
    <name type="scientific">Corynebacterium stationis</name>
    <dbReference type="NCBI Taxonomy" id="1705"/>
    <lineage>
        <taxon>Bacteria</taxon>
        <taxon>Bacillati</taxon>
        <taxon>Actinomycetota</taxon>
        <taxon>Actinomycetes</taxon>
        <taxon>Mycobacteriales</taxon>
        <taxon>Corynebacteriaceae</taxon>
        <taxon>Corynebacterium</taxon>
    </lineage>
</organism>
<dbReference type="InterPro" id="IPR017871">
    <property type="entry name" value="ABC_transporter-like_CS"/>
</dbReference>
<dbReference type="Gene3D" id="3.40.50.300">
    <property type="entry name" value="P-loop containing nucleotide triphosphate hydrolases"/>
    <property type="match status" value="1"/>
</dbReference>
<dbReference type="PANTHER" id="PTHR42734:SF5">
    <property type="entry name" value="IRON TRANSPORT SYSTEM ATP-BINDING PROTEIN HI_0361-RELATED"/>
    <property type="match status" value="1"/>
</dbReference>
<dbReference type="GO" id="GO:0005524">
    <property type="term" value="F:ATP binding"/>
    <property type="evidence" value="ECO:0007669"/>
    <property type="project" value="UniProtKB-KW"/>
</dbReference>
<evidence type="ECO:0000256" key="2">
    <source>
        <dbReference type="ARBA" id="ARBA00022448"/>
    </source>
</evidence>
<dbReference type="OrthoDB" id="5296765at2"/>
<name>A0A177IE59_9CORY</name>
<feature type="domain" description="ABC transporter" evidence="5">
    <location>
        <begin position="2"/>
        <end position="235"/>
    </location>
</feature>
<evidence type="ECO:0000256" key="4">
    <source>
        <dbReference type="ARBA" id="ARBA00022840"/>
    </source>
</evidence>
<accession>A0A177IE59</accession>
<dbReference type="SMART" id="SM00382">
    <property type="entry name" value="AAA"/>
    <property type="match status" value="1"/>
</dbReference>
<keyword evidence="2" id="KW-0813">Transport</keyword>
<dbReference type="GO" id="GO:0016887">
    <property type="term" value="F:ATP hydrolysis activity"/>
    <property type="evidence" value="ECO:0007669"/>
    <property type="project" value="InterPro"/>
</dbReference>
<dbReference type="PANTHER" id="PTHR42734">
    <property type="entry name" value="METAL TRANSPORT SYSTEM ATP-BINDING PROTEIN TM_0124-RELATED"/>
    <property type="match status" value="1"/>
</dbReference>
<gene>
    <name evidence="6" type="ORF">AYJ05_03695</name>
</gene>
<dbReference type="AlphaFoldDB" id="A0A177IE59"/>
<dbReference type="PROSITE" id="PS00211">
    <property type="entry name" value="ABC_TRANSPORTER_1"/>
    <property type="match status" value="1"/>
</dbReference>
<evidence type="ECO:0000256" key="3">
    <source>
        <dbReference type="ARBA" id="ARBA00022741"/>
    </source>
</evidence>
<dbReference type="SUPFAM" id="SSF52540">
    <property type="entry name" value="P-loop containing nucleoside triphosphate hydrolases"/>
    <property type="match status" value="1"/>
</dbReference>
<dbReference type="InterPro" id="IPR003593">
    <property type="entry name" value="AAA+_ATPase"/>
</dbReference>
<dbReference type="PROSITE" id="PS50893">
    <property type="entry name" value="ABC_TRANSPORTER_2"/>
    <property type="match status" value="1"/>
</dbReference>
<evidence type="ECO:0000256" key="1">
    <source>
        <dbReference type="ARBA" id="ARBA00005417"/>
    </source>
</evidence>
<dbReference type="InterPro" id="IPR027417">
    <property type="entry name" value="P-loop_NTPase"/>
</dbReference>
<sequence length="236" mass="25292">MIDIENLSVRYGANKVLDSISAHVERGRITGLVGANGSGKSTLVKAAVGLVRAEPGARITFDAKSLEDFRDRLGYMPQQAALDWSFPAVVEDLAIMGLSARLPWYRWPGKEEKAAAHRALERTGAANLAKRPIAALSGGQRQRVLLARTLATDPDLLILDEPFAGVDAVSQDAIVSVLRDLRDSGVTILLVHHNLAEVADYCDDVILLGTGGIISSGPTQQTLTDTAISQLFSLPR</sequence>
<protein>
    <submittedName>
        <fullName evidence="6">Manganese ABC transporter ATP-binding protein</fullName>
    </submittedName>
</protein>
<reference evidence="7" key="1">
    <citation type="submission" date="2016-02" db="EMBL/GenBank/DDBJ databases">
        <authorList>
            <person name="Kaur G."/>
            <person name="Nair G.R."/>
            <person name="Mayilraj S."/>
        </authorList>
    </citation>
    <scope>NUCLEOTIDE SEQUENCE [LARGE SCALE GENOMIC DNA]</scope>
    <source>
        <strain evidence="7">GA-15</strain>
    </source>
</reference>
<keyword evidence="7" id="KW-1185">Reference proteome</keyword>
<keyword evidence="4 6" id="KW-0067">ATP-binding</keyword>
<dbReference type="InterPro" id="IPR050153">
    <property type="entry name" value="Metal_Ion_Import_ABC"/>
</dbReference>
<dbReference type="InterPro" id="IPR003439">
    <property type="entry name" value="ABC_transporter-like_ATP-bd"/>
</dbReference>
<dbReference type="EMBL" id="LSTQ01000023">
    <property type="protein sequence ID" value="OAH26561.1"/>
    <property type="molecule type" value="Genomic_DNA"/>
</dbReference>
<dbReference type="RefSeq" id="WP_066840042.1">
    <property type="nucleotide sequence ID" value="NZ_LSTQ01000023.1"/>
</dbReference>
<dbReference type="CDD" id="cd03235">
    <property type="entry name" value="ABC_Metallic_Cations"/>
    <property type="match status" value="1"/>
</dbReference>
<evidence type="ECO:0000259" key="5">
    <source>
        <dbReference type="PROSITE" id="PS50893"/>
    </source>
</evidence>
<evidence type="ECO:0000313" key="6">
    <source>
        <dbReference type="EMBL" id="OAH26561.1"/>
    </source>
</evidence>
<keyword evidence="3" id="KW-0547">Nucleotide-binding</keyword>
<proteinExistence type="inferred from homology"/>
<dbReference type="STRING" id="1705.CA21670_01435"/>
<comment type="caution">
    <text evidence="6">The sequence shown here is derived from an EMBL/GenBank/DDBJ whole genome shotgun (WGS) entry which is preliminary data.</text>
</comment>